<feature type="region of interest" description="Disordered" evidence="15">
    <location>
        <begin position="313"/>
        <end position="332"/>
    </location>
</feature>
<keyword evidence="10 13" id="KW-0067">ATP-binding</keyword>
<keyword evidence="7 13" id="KW-0819">tRNA processing</keyword>
<evidence type="ECO:0000256" key="8">
    <source>
        <dbReference type="ARBA" id="ARBA00022695"/>
    </source>
</evidence>
<dbReference type="PIRSF" id="PIRSF004930">
    <property type="entry name" value="Tln_factor_SUA5"/>
    <property type="match status" value="1"/>
</dbReference>
<comment type="similarity">
    <text evidence="2 13">Belongs to the SUA5 family.</text>
</comment>
<evidence type="ECO:0000259" key="16">
    <source>
        <dbReference type="PROSITE" id="PS51163"/>
    </source>
</evidence>
<feature type="binding site" evidence="14">
    <location>
        <position position="224"/>
    </location>
    <ligand>
        <name>ATP</name>
        <dbReference type="ChEBI" id="CHEBI:30616"/>
    </ligand>
</feature>
<dbReference type="GO" id="GO:0006450">
    <property type="term" value="P:regulation of translational fidelity"/>
    <property type="evidence" value="ECO:0007669"/>
    <property type="project" value="TreeGrafter"/>
</dbReference>
<dbReference type="InterPro" id="IPR017945">
    <property type="entry name" value="DHBP_synth_RibB-like_a/b_dom"/>
</dbReference>
<name>A0A399F5B6_9DEIN</name>
<dbReference type="InterPro" id="IPR005145">
    <property type="entry name" value="Sua5_C"/>
</dbReference>
<comment type="caution">
    <text evidence="17">The sequence shown here is derived from an EMBL/GenBank/DDBJ whole genome shotgun (WGS) entry which is preliminary data.</text>
</comment>
<comment type="function">
    <text evidence="13">Required for the formation of a threonylcarbamoyl group on adenosine at position 37 (t(6)A37) in tRNAs that read codons beginning with adenine.</text>
</comment>
<keyword evidence="8 13" id="KW-0548">Nucleotidyltransferase</keyword>
<dbReference type="FunFam" id="3.90.870.10:FF:000009">
    <property type="entry name" value="Threonylcarbamoyl-AMP synthase, putative"/>
    <property type="match status" value="1"/>
</dbReference>
<dbReference type="GO" id="GO:0008033">
    <property type="term" value="P:tRNA processing"/>
    <property type="evidence" value="ECO:0007669"/>
    <property type="project" value="UniProtKB-KW"/>
</dbReference>
<dbReference type="Proteomes" id="UP000266178">
    <property type="component" value="Unassembled WGS sequence"/>
</dbReference>
<evidence type="ECO:0000256" key="5">
    <source>
        <dbReference type="ARBA" id="ARBA00022490"/>
    </source>
</evidence>
<dbReference type="Gene3D" id="3.90.870.10">
    <property type="entry name" value="DHBP synthase"/>
    <property type="match status" value="1"/>
</dbReference>
<dbReference type="EC" id="2.7.7.87" evidence="3 13"/>
<protein>
    <recommendedName>
        <fullName evidence="4 13">Threonylcarbamoyl-AMP synthase</fullName>
        <shortName evidence="13">TC-AMP synthase</shortName>
        <ecNumber evidence="3 13">2.7.7.87</ecNumber>
    </recommendedName>
    <alternativeName>
        <fullName evidence="11 13">L-threonylcarbamoyladenylate synthase</fullName>
    </alternativeName>
</protein>
<sequence>MVELPTPENLERAAQIIRSGGLVAFPTETVYGLGANALNAMAAAKIFEAKRRPAFDPLIVHVADRGMLSRVVSEVPPVAEALMERFWPGPLTLVLPKSAEVPGIVTSGLPTVAVRMPRHPVALELIRRAGVPLAAPSANPFGYLSPTRAEHVARMLGDTVDLILEGGATEFGVESTIVLLGEPPVLLRHGAIPPEALEVQLGPLQRGVEERQKPLVPGQLPQHYAPRTPIVLAYPQEVPPERRKKAGFLAFKDVPKGFKVVKVLSPTGDLLEAAAHLFEALHQLDRLGLEQIYAEPVPEEGLGWAIMDRLRRAAHPPGAAPPARGEPPGSQG</sequence>
<evidence type="ECO:0000256" key="10">
    <source>
        <dbReference type="ARBA" id="ARBA00022840"/>
    </source>
</evidence>
<dbReference type="AlphaFoldDB" id="A0A399F5B6"/>
<keyword evidence="18" id="KW-1185">Reference proteome</keyword>
<feature type="binding site" evidence="14">
    <location>
        <position position="115"/>
    </location>
    <ligand>
        <name>L-threonine</name>
        <dbReference type="ChEBI" id="CHEBI:57926"/>
    </ligand>
</feature>
<organism evidence="17 18">
    <name type="scientific">Meiothermus granaticius NBRC 107808</name>
    <dbReference type="NCBI Taxonomy" id="1227551"/>
    <lineage>
        <taxon>Bacteria</taxon>
        <taxon>Thermotogati</taxon>
        <taxon>Deinococcota</taxon>
        <taxon>Deinococci</taxon>
        <taxon>Thermales</taxon>
        <taxon>Thermaceae</taxon>
        <taxon>Meiothermus</taxon>
    </lineage>
</organism>
<feature type="binding site" evidence="14">
    <location>
        <position position="137"/>
    </location>
    <ligand>
        <name>ATP</name>
        <dbReference type="ChEBI" id="CHEBI:30616"/>
    </ligand>
</feature>
<feature type="binding site" evidence="14">
    <location>
        <position position="175"/>
    </location>
    <ligand>
        <name>L-threonine</name>
        <dbReference type="ChEBI" id="CHEBI:57926"/>
    </ligand>
</feature>
<evidence type="ECO:0000313" key="17">
    <source>
        <dbReference type="EMBL" id="RIH91260.1"/>
    </source>
</evidence>
<dbReference type="InterPro" id="IPR010923">
    <property type="entry name" value="T(6)A37_SUA5"/>
</dbReference>
<dbReference type="GO" id="GO:0061710">
    <property type="term" value="F:L-threonylcarbamoyladenylate synthase"/>
    <property type="evidence" value="ECO:0007669"/>
    <property type="project" value="UniProtKB-EC"/>
</dbReference>
<evidence type="ECO:0000256" key="6">
    <source>
        <dbReference type="ARBA" id="ARBA00022679"/>
    </source>
</evidence>
<accession>A0A399F5B6</accession>
<evidence type="ECO:0000256" key="13">
    <source>
        <dbReference type="PIRNR" id="PIRNR004930"/>
    </source>
</evidence>
<dbReference type="InterPro" id="IPR038385">
    <property type="entry name" value="Sua5/YwlC_C"/>
</dbReference>
<dbReference type="PANTHER" id="PTHR17490:SF16">
    <property type="entry name" value="THREONYLCARBAMOYL-AMP SYNTHASE"/>
    <property type="match status" value="1"/>
</dbReference>
<dbReference type="InterPro" id="IPR050156">
    <property type="entry name" value="TC-AMP_synthase_SUA5"/>
</dbReference>
<keyword evidence="6 13" id="KW-0808">Transferase</keyword>
<evidence type="ECO:0000256" key="4">
    <source>
        <dbReference type="ARBA" id="ARBA00015492"/>
    </source>
</evidence>
<evidence type="ECO:0000256" key="7">
    <source>
        <dbReference type="ARBA" id="ARBA00022694"/>
    </source>
</evidence>
<dbReference type="GO" id="GO:0000049">
    <property type="term" value="F:tRNA binding"/>
    <property type="evidence" value="ECO:0007669"/>
    <property type="project" value="TreeGrafter"/>
</dbReference>
<evidence type="ECO:0000256" key="11">
    <source>
        <dbReference type="ARBA" id="ARBA00029774"/>
    </source>
</evidence>
<feature type="binding site" evidence="14">
    <location>
        <position position="188"/>
    </location>
    <ligand>
        <name>ATP</name>
        <dbReference type="ChEBI" id="CHEBI:30616"/>
    </ligand>
</feature>
<dbReference type="PANTHER" id="PTHR17490">
    <property type="entry name" value="SUA5"/>
    <property type="match status" value="1"/>
</dbReference>
<evidence type="ECO:0000256" key="2">
    <source>
        <dbReference type="ARBA" id="ARBA00007663"/>
    </source>
</evidence>
<dbReference type="InterPro" id="IPR006070">
    <property type="entry name" value="Sua5-like_dom"/>
</dbReference>
<dbReference type="GO" id="GO:0005737">
    <property type="term" value="C:cytoplasm"/>
    <property type="evidence" value="ECO:0007669"/>
    <property type="project" value="UniProtKB-SubCell"/>
</dbReference>
<gene>
    <name evidence="17" type="primary">ywlC</name>
    <name evidence="17" type="ORF">Mgrana_02837</name>
</gene>
<evidence type="ECO:0000256" key="1">
    <source>
        <dbReference type="ARBA" id="ARBA00004496"/>
    </source>
</evidence>
<evidence type="ECO:0000256" key="14">
    <source>
        <dbReference type="PIRSR" id="PIRSR004930-1"/>
    </source>
</evidence>
<feature type="binding site" evidence="14">
    <location>
        <position position="135"/>
    </location>
    <ligand>
        <name>L-threonine</name>
        <dbReference type="ChEBI" id="CHEBI:57926"/>
    </ligand>
</feature>
<dbReference type="EMBL" id="QWLB01000050">
    <property type="protein sequence ID" value="RIH91260.1"/>
    <property type="molecule type" value="Genomic_DNA"/>
</dbReference>
<dbReference type="OrthoDB" id="9814580at2"/>
<evidence type="ECO:0000256" key="9">
    <source>
        <dbReference type="ARBA" id="ARBA00022741"/>
    </source>
</evidence>
<dbReference type="GO" id="GO:0005524">
    <property type="term" value="F:ATP binding"/>
    <property type="evidence" value="ECO:0007669"/>
    <property type="project" value="UniProtKB-UniRule"/>
</dbReference>
<dbReference type="Gene3D" id="3.40.50.11030">
    <property type="entry name" value="Threonylcarbamoyl-AMP synthase, C-terminal domain"/>
    <property type="match status" value="1"/>
</dbReference>
<feature type="binding site" evidence="14">
    <location>
        <position position="111"/>
    </location>
    <ligand>
        <name>ATP</name>
        <dbReference type="ChEBI" id="CHEBI:30616"/>
    </ligand>
</feature>
<dbReference type="RefSeq" id="WP_119358279.1">
    <property type="nucleotide sequence ID" value="NZ_BJXM01000003.1"/>
</dbReference>
<dbReference type="Pfam" id="PF03481">
    <property type="entry name" value="Sua5_C"/>
    <property type="match status" value="1"/>
</dbReference>
<dbReference type="GO" id="GO:0003725">
    <property type="term" value="F:double-stranded RNA binding"/>
    <property type="evidence" value="ECO:0007669"/>
    <property type="project" value="UniProtKB-UniRule"/>
</dbReference>
<feature type="binding site" evidence="14">
    <location>
        <position position="29"/>
    </location>
    <ligand>
        <name>L-threonine</name>
        <dbReference type="ChEBI" id="CHEBI:57926"/>
    </ligand>
</feature>
<feature type="binding site" evidence="14">
    <location>
        <position position="52"/>
    </location>
    <ligand>
        <name>ATP</name>
        <dbReference type="ChEBI" id="CHEBI:30616"/>
    </ligand>
</feature>
<keyword evidence="9 13" id="KW-0547">Nucleotide-binding</keyword>
<feature type="binding site" evidence="14">
    <location>
        <position position="61"/>
    </location>
    <ligand>
        <name>L-threonine</name>
        <dbReference type="ChEBI" id="CHEBI:57926"/>
    </ligand>
</feature>
<evidence type="ECO:0000256" key="12">
    <source>
        <dbReference type="ARBA" id="ARBA00048366"/>
    </source>
</evidence>
<evidence type="ECO:0000256" key="15">
    <source>
        <dbReference type="SAM" id="MobiDB-lite"/>
    </source>
</evidence>
<feature type="compositionally biased region" description="Low complexity" evidence="15">
    <location>
        <begin position="315"/>
        <end position="332"/>
    </location>
</feature>
<dbReference type="Pfam" id="PF01300">
    <property type="entry name" value="Sua5_yciO_yrdC"/>
    <property type="match status" value="1"/>
</dbReference>
<feature type="domain" description="YrdC-like" evidence="16">
    <location>
        <begin position="7"/>
        <end position="192"/>
    </location>
</feature>
<comment type="subcellular location">
    <subcellularLocation>
        <location evidence="1 13">Cytoplasm</location>
    </subcellularLocation>
</comment>
<evidence type="ECO:0000313" key="18">
    <source>
        <dbReference type="Proteomes" id="UP000266178"/>
    </source>
</evidence>
<dbReference type="SUPFAM" id="SSF55821">
    <property type="entry name" value="YrdC/RibB"/>
    <property type="match status" value="1"/>
</dbReference>
<reference evidence="17 18" key="1">
    <citation type="submission" date="2018-08" db="EMBL/GenBank/DDBJ databases">
        <title>Meiothermus granaticius genome AF-68 sequencing project.</title>
        <authorList>
            <person name="Da Costa M.S."/>
            <person name="Albuquerque L."/>
            <person name="Raposo P."/>
            <person name="Froufe H.J.C."/>
            <person name="Barroso C.S."/>
            <person name="Egas C."/>
        </authorList>
    </citation>
    <scope>NUCLEOTIDE SEQUENCE [LARGE SCALE GENOMIC DNA]</scope>
    <source>
        <strain evidence="17 18">AF-68</strain>
    </source>
</reference>
<feature type="binding site" evidence="14">
    <location>
        <position position="145"/>
    </location>
    <ligand>
        <name>ATP</name>
        <dbReference type="ChEBI" id="CHEBI:30616"/>
    </ligand>
</feature>
<keyword evidence="5 13" id="KW-0963">Cytoplasm</keyword>
<dbReference type="NCBIfam" id="TIGR00057">
    <property type="entry name" value="L-threonylcarbamoyladenylate synthase"/>
    <property type="match status" value="1"/>
</dbReference>
<evidence type="ECO:0000256" key="3">
    <source>
        <dbReference type="ARBA" id="ARBA00012584"/>
    </source>
</evidence>
<comment type="catalytic activity">
    <reaction evidence="12 13">
        <text>L-threonine + hydrogencarbonate + ATP = L-threonylcarbamoyladenylate + diphosphate + H2O</text>
        <dbReference type="Rhea" id="RHEA:36407"/>
        <dbReference type="ChEBI" id="CHEBI:15377"/>
        <dbReference type="ChEBI" id="CHEBI:17544"/>
        <dbReference type="ChEBI" id="CHEBI:30616"/>
        <dbReference type="ChEBI" id="CHEBI:33019"/>
        <dbReference type="ChEBI" id="CHEBI:57926"/>
        <dbReference type="ChEBI" id="CHEBI:73682"/>
        <dbReference type="EC" id="2.7.7.87"/>
    </reaction>
</comment>
<dbReference type="PROSITE" id="PS51163">
    <property type="entry name" value="YRDC"/>
    <property type="match status" value="1"/>
</dbReference>
<proteinExistence type="inferred from homology"/>